<evidence type="ECO:0000313" key="2">
    <source>
        <dbReference type="EMBL" id="ULN53999.1"/>
    </source>
</evidence>
<dbReference type="InterPro" id="IPR036129">
    <property type="entry name" value="Glycerate_kinase_sf"/>
</dbReference>
<evidence type="ECO:0000313" key="3">
    <source>
        <dbReference type="Proteomes" id="UP001055200"/>
    </source>
</evidence>
<accession>A0ABY3U525</accession>
<dbReference type="Gene3D" id="3.90.1510.10">
    <property type="entry name" value="Glycerate kinase, domain 2"/>
    <property type="match status" value="2"/>
</dbReference>
<sequence>MMIAPAGTADAPATPLRVLIAPDSFGDSLTAEQAAAAIATGWYRSRPRDRFTIAPQSDGGPGFVAVLARTIGAPRRIRVQGPLDTEVEAEWLLDDATATAYLESAQVCGLAALGRTPSPETALGAGSGGVGQLIEAALAAGARRIVVGLGGSASTDGGRGLLEALGGPATGRARLAGVEVIAATDVDHPLLGPWGAARVFGPQKGADPATVTLLEHRLGAIAAELDALAGRMVSAEAGAGAAGGIGAALLALGARRESGAAVIAERTGLAAALAAADLVVTGEGRLDAQSLRGKVVGALAGAARARSLPLLVFAGQVDVGAAALQASGIRAVAAIADYAGSVQLAIADAVNQLMGLATTAAAQLGNNPVNRYR</sequence>
<dbReference type="Pfam" id="PF02595">
    <property type="entry name" value="Gly_kinase"/>
    <property type="match status" value="2"/>
</dbReference>
<dbReference type="GO" id="GO:0016301">
    <property type="term" value="F:kinase activity"/>
    <property type="evidence" value="ECO:0007669"/>
    <property type="project" value="UniProtKB-KW"/>
</dbReference>
<dbReference type="RefSeq" id="WP_240172241.1">
    <property type="nucleotide sequence ID" value="NZ_CP092365.1"/>
</dbReference>
<dbReference type="EMBL" id="CP092365">
    <property type="protein sequence ID" value="ULN53999.1"/>
    <property type="molecule type" value="Genomic_DNA"/>
</dbReference>
<name>A0ABY3U525_9MYCO</name>
<keyword evidence="1 2" id="KW-0418">Kinase</keyword>
<evidence type="ECO:0000256" key="1">
    <source>
        <dbReference type="PIRNR" id="PIRNR006078"/>
    </source>
</evidence>
<dbReference type="Proteomes" id="UP001055200">
    <property type="component" value="Chromosome"/>
</dbReference>
<dbReference type="PIRSF" id="PIRSF006078">
    <property type="entry name" value="GlxK"/>
    <property type="match status" value="1"/>
</dbReference>
<protein>
    <submittedName>
        <fullName evidence="2">Glycerate kinase</fullName>
    </submittedName>
</protein>
<keyword evidence="1" id="KW-0808">Transferase</keyword>
<organism evidence="2 3">
    <name type="scientific">Mycolicibacillus parakoreensis</name>
    <dbReference type="NCBI Taxonomy" id="1069221"/>
    <lineage>
        <taxon>Bacteria</taxon>
        <taxon>Bacillati</taxon>
        <taxon>Actinomycetota</taxon>
        <taxon>Actinomycetes</taxon>
        <taxon>Mycobacteriales</taxon>
        <taxon>Mycobacteriaceae</taxon>
        <taxon>Mycolicibacillus</taxon>
    </lineage>
</organism>
<proteinExistence type="inferred from homology"/>
<comment type="similarity">
    <text evidence="1">Belongs to the glycerate kinase type-1 family.</text>
</comment>
<dbReference type="PANTHER" id="PTHR21599:SF0">
    <property type="entry name" value="GLYCERATE KINASE"/>
    <property type="match status" value="1"/>
</dbReference>
<gene>
    <name evidence="2" type="ORF">MIU77_06850</name>
</gene>
<keyword evidence="3" id="KW-1185">Reference proteome</keyword>
<dbReference type="InterPro" id="IPR004381">
    <property type="entry name" value="Glycerate_kinase"/>
</dbReference>
<dbReference type="SUPFAM" id="SSF110738">
    <property type="entry name" value="Glycerate kinase I"/>
    <property type="match status" value="1"/>
</dbReference>
<dbReference type="PANTHER" id="PTHR21599">
    <property type="entry name" value="GLYCERATE KINASE"/>
    <property type="match status" value="1"/>
</dbReference>
<reference evidence="2" key="1">
    <citation type="submission" date="2022-08" db="EMBL/GenBank/DDBJ databases">
        <title>Complete genome sequence of 14 non-tuberculosis mycobacteria type-strains.</title>
        <authorList>
            <person name="Igarashi Y."/>
            <person name="Osugi A."/>
            <person name="Mitarai S."/>
        </authorList>
    </citation>
    <scope>NUCLEOTIDE SEQUENCE</scope>
    <source>
        <strain evidence="2">DSM 45575</strain>
    </source>
</reference>
<dbReference type="InterPro" id="IPR018193">
    <property type="entry name" value="Glyc_kinase_flavodox-like_fold"/>
</dbReference>